<name>A0A8S5PVN7_9CAUD</name>
<dbReference type="EMBL" id="BK015507">
    <property type="protein sequence ID" value="DAE10356.1"/>
    <property type="molecule type" value="Genomic_DNA"/>
</dbReference>
<reference evidence="1" key="1">
    <citation type="journal article" date="2021" name="Proc. Natl. Acad. Sci. U.S.A.">
        <title>A Catalog of Tens of Thousands of Viruses from Human Metagenomes Reveals Hidden Associations with Chronic Diseases.</title>
        <authorList>
            <person name="Tisza M.J."/>
            <person name="Buck C.B."/>
        </authorList>
    </citation>
    <scope>NUCLEOTIDE SEQUENCE</scope>
    <source>
        <strain evidence="1">Ct3es5</strain>
    </source>
</reference>
<sequence length="65" mass="7480">MINQCFSLKQITTDRQKKDRPRWWHTGSGQAKQTPFEVNVSTSIEHYITLGLALPYPFSTKGQVI</sequence>
<accession>A0A8S5PVN7</accession>
<protein>
    <submittedName>
        <fullName evidence="1">Uncharacterized protein</fullName>
    </submittedName>
</protein>
<proteinExistence type="predicted"/>
<evidence type="ECO:0000313" key="1">
    <source>
        <dbReference type="EMBL" id="DAE10356.1"/>
    </source>
</evidence>
<organism evidence="1">
    <name type="scientific">Siphoviridae sp. ct3es5</name>
    <dbReference type="NCBI Taxonomy" id="2825322"/>
    <lineage>
        <taxon>Viruses</taxon>
        <taxon>Duplodnaviria</taxon>
        <taxon>Heunggongvirae</taxon>
        <taxon>Uroviricota</taxon>
        <taxon>Caudoviricetes</taxon>
    </lineage>
</organism>